<reference evidence="1 2" key="1">
    <citation type="submission" date="2019-06" db="EMBL/GenBank/DDBJ databases">
        <title>Sequencing the genomes of 1000 actinobacteria strains.</title>
        <authorList>
            <person name="Klenk H.-P."/>
        </authorList>
    </citation>
    <scope>NUCLEOTIDE SEQUENCE [LARGE SCALE GENOMIC DNA]</scope>
    <source>
        <strain evidence="1 2">DSM 41649</strain>
    </source>
</reference>
<evidence type="ECO:0000313" key="1">
    <source>
        <dbReference type="EMBL" id="TWE15537.1"/>
    </source>
</evidence>
<dbReference type="Proteomes" id="UP000318416">
    <property type="component" value="Unassembled WGS sequence"/>
</dbReference>
<dbReference type="EMBL" id="VIVR01000001">
    <property type="protein sequence ID" value="TWE15537.1"/>
    <property type="molecule type" value="Genomic_DNA"/>
</dbReference>
<comment type="caution">
    <text evidence="1">The sequence shown here is derived from an EMBL/GenBank/DDBJ whole genome shotgun (WGS) entry which is preliminary data.</text>
</comment>
<accession>A0A561EIT9</accession>
<dbReference type="AlphaFoldDB" id="A0A561EIT9"/>
<sequence>MGMTVDGPPEAARRELLADAWAIQARAEAADVRAAMLLGAVESPTPVIWNISDESSALRTEPGSVTFSAEVLGAARAGGPFVPRPPAGPDSGADVGADPLAWSVLVAATALAAGAAGRQVSVRWPATAVGGLDPAAPAEWEPQDRADLLAAVLLAADEEAPTVASALAAYLPHEELRAAARRAFVASLAHPEPSRAQLARRRAGSVVTSGWLLADLAAAYRQAARPEVRDALAEAHHRIGKAVLAAPDARAVSRIRRSTHTGRLYRLDRLIAQIAALAQDEAAQPGVVAGVDTALLRSSLCAAGEAGTLRIRDEAVSDGRTTVDLWHALSAVGARGELVGGDRYSGFVLARGKEDAGLLAADGSCLQVECGPPGGAPAGRAPQPGEPAVAALESADHRRPLRWVTPLAPPEAQREDAPLRLRFRDHDVFAPDPEPAHLIRACGLLYRRLRSDVDAETYFPDAEITAALALLGAGLHPGGVLVVGSVIDSADDAVRHTDADVFQRLDGEGGPVLRHCARIGLGLGPAVPEDRPILLTHHQEGGE</sequence>
<name>A0A561EIT9_9ACTN</name>
<keyword evidence="2" id="KW-1185">Reference proteome</keyword>
<proteinExistence type="predicted"/>
<protein>
    <submittedName>
        <fullName evidence="1">Uncharacterized protein</fullName>
    </submittedName>
</protein>
<dbReference type="RefSeq" id="WP_145787069.1">
    <property type="nucleotide sequence ID" value="NZ_VIVR01000001.1"/>
</dbReference>
<evidence type="ECO:0000313" key="2">
    <source>
        <dbReference type="Proteomes" id="UP000318416"/>
    </source>
</evidence>
<organism evidence="1 2">
    <name type="scientific">Kitasatospora atroaurantiaca</name>
    <dbReference type="NCBI Taxonomy" id="285545"/>
    <lineage>
        <taxon>Bacteria</taxon>
        <taxon>Bacillati</taxon>
        <taxon>Actinomycetota</taxon>
        <taxon>Actinomycetes</taxon>
        <taxon>Kitasatosporales</taxon>
        <taxon>Streptomycetaceae</taxon>
        <taxon>Kitasatospora</taxon>
    </lineage>
</organism>
<gene>
    <name evidence="1" type="ORF">FB465_0437</name>
</gene>